<dbReference type="SMART" id="SM00382">
    <property type="entry name" value="AAA"/>
    <property type="match status" value="1"/>
</dbReference>
<evidence type="ECO:0000313" key="3">
    <source>
        <dbReference type="Proteomes" id="UP000194154"/>
    </source>
</evidence>
<dbReference type="EMBL" id="CP021059">
    <property type="protein sequence ID" value="ARQ07317.1"/>
    <property type="molecule type" value="Genomic_DNA"/>
</dbReference>
<dbReference type="AlphaFoldDB" id="A0A1W7ACF2"/>
<dbReference type="Gene3D" id="3.40.50.300">
    <property type="entry name" value="P-loop containing nucleotide triphosphate hydrolases"/>
    <property type="match status" value="1"/>
</dbReference>
<dbReference type="STRING" id="1855823.MCCS_16800"/>
<organism evidence="2 3">
    <name type="scientific">Macrococcoides canis</name>
    <dbReference type="NCBI Taxonomy" id="1855823"/>
    <lineage>
        <taxon>Bacteria</taxon>
        <taxon>Bacillati</taxon>
        <taxon>Bacillota</taxon>
        <taxon>Bacilli</taxon>
        <taxon>Bacillales</taxon>
        <taxon>Staphylococcaceae</taxon>
        <taxon>Macrococcoides</taxon>
    </lineage>
</organism>
<dbReference type="InterPro" id="IPR003593">
    <property type="entry name" value="AAA+_ATPase"/>
</dbReference>
<protein>
    <recommendedName>
        <fullName evidence="1">AAA+ ATPase domain-containing protein</fullName>
    </recommendedName>
</protein>
<dbReference type="SUPFAM" id="SSF52540">
    <property type="entry name" value="P-loop containing nucleoside triphosphate hydrolases"/>
    <property type="match status" value="1"/>
</dbReference>
<keyword evidence="3" id="KW-1185">Reference proteome</keyword>
<dbReference type="RefSeq" id="WP_086042881.1">
    <property type="nucleotide sequence ID" value="NZ_CBCRZA010000015.1"/>
</dbReference>
<dbReference type="Proteomes" id="UP000194154">
    <property type="component" value="Chromosome"/>
</dbReference>
<dbReference type="InterPro" id="IPR027417">
    <property type="entry name" value="P-loop_NTPase"/>
</dbReference>
<name>A0A1W7ACF2_9STAP</name>
<evidence type="ECO:0000313" key="2">
    <source>
        <dbReference type="EMBL" id="ARQ07317.1"/>
    </source>
</evidence>
<dbReference type="GeneID" id="35295785"/>
<gene>
    <name evidence="2" type="ORF">MCCS_16800</name>
</gene>
<accession>A0A1W7ACF2</accession>
<dbReference type="Pfam" id="PF13479">
    <property type="entry name" value="AAA_24"/>
    <property type="match status" value="1"/>
</dbReference>
<feature type="domain" description="AAA+ ATPase" evidence="1">
    <location>
        <begin position="11"/>
        <end position="185"/>
    </location>
</feature>
<reference evidence="2 3" key="1">
    <citation type="journal article" date="2017" name="Int. J. Syst. Evol. Microbiol.">
        <title>Macrococcus canis sp. nov., a skin bacterium associated with infections in dogs.</title>
        <authorList>
            <person name="Gobeli Brawand S."/>
            <person name="Cotting K."/>
            <person name="Gomez-Sanz E."/>
            <person name="Collaud A."/>
            <person name="Thomann A."/>
            <person name="Brodard I."/>
            <person name="Rodriguez-Campos S."/>
            <person name="Strauss C."/>
            <person name="Perreten V."/>
        </authorList>
    </citation>
    <scope>NUCLEOTIDE SEQUENCE [LARGE SCALE GENOMIC DNA]</scope>
    <source>
        <strain evidence="2 3">KM45013</strain>
    </source>
</reference>
<proteinExistence type="predicted"/>
<evidence type="ECO:0000259" key="1">
    <source>
        <dbReference type="SMART" id="SM00382"/>
    </source>
</evidence>
<dbReference type="KEGG" id="mcak:MCCS_16800"/>
<dbReference type="OrthoDB" id="1625426at2"/>
<sequence length="307" mass="35093">MALKKAKRQKIKIPILLTGPSGSGKTLSALMIAIGIVEKMYPDLSKEEQWEKVAIIDTEHERSLLYADNTIAETKIGEFLHYDLQAPFTVERYEQAFKECKDAGVEVVIVDSITHAWSGLGGILDVQQDYGGRFQDWRKVKPLEEQFLKLLVESGIHTIATGRTKQDYAMQADELGKMEVVKLGLKTEQKDSLEYEFAVVLRLDMKNVATATKDNSNLFKEPFRINKETGHDLYNWAEVGVDKAEEEEKERLAMLDEMHELVYEDEGKQKYLSELEEKAKMSYEEFPKNFLEKAIKLVANYTPENNG</sequence>